<dbReference type="GO" id="GO:0005783">
    <property type="term" value="C:endoplasmic reticulum"/>
    <property type="evidence" value="ECO:0007669"/>
    <property type="project" value="UniProtKB-SubCell"/>
</dbReference>
<evidence type="ECO:0000256" key="3">
    <source>
        <dbReference type="ARBA" id="ARBA00004496"/>
    </source>
</evidence>
<feature type="compositionally biased region" description="Polar residues" evidence="10">
    <location>
        <begin position="566"/>
        <end position="575"/>
    </location>
</feature>
<evidence type="ECO:0000256" key="10">
    <source>
        <dbReference type="SAM" id="MobiDB-lite"/>
    </source>
</evidence>
<reference evidence="14" key="1">
    <citation type="submission" date="2025-08" db="UniProtKB">
        <authorList>
            <consortium name="RefSeq"/>
        </authorList>
    </citation>
    <scope>IDENTIFICATION</scope>
</reference>
<dbReference type="GO" id="GO:0005794">
    <property type="term" value="C:Golgi apparatus"/>
    <property type="evidence" value="ECO:0007669"/>
    <property type="project" value="UniProtKB-SubCell"/>
</dbReference>
<evidence type="ECO:0000256" key="2">
    <source>
        <dbReference type="ARBA" id="ARBA00004240"/>
    </source>
</evidence>
<dbReference type="RefSeq" id="XP_028966658.1">
    <property type="nucleotide sequence ID" value="XM_029110825.1"/>
</dbReference>
<dbReference type="AlphaFoldDB" id="A0AAJ7SEX7"/>
<name>A0AAJ7SEX7_9ACAR</name>
<organism evidence="13 14">
    <name type="scientific">Galendromus occidentalis</name>
    <name type="common">western predatory mite</name>
    <dbReference type="NCBI Taxonomy" id="34638"/>
    <lineage>
        <taxon>Eukaryota</taxon>
        <taxon>Metazoa</taxon>
        <taxon>Ecdysozoa</taxon>
        <taxon>Arthropoda</taxon>
        <taxon>Chelicerata</taxon>
        <taxon>Arachnida</taxon>
        <taxon>Acari</taxon>
        <taxon>Parasitiformes</taxon>
        <taxon>Mesostigmata</taxon>
        <taxon>Gamasina</taxon>
        <taxon>Phytoseioidea</taxon>
        <taxon>Phytoseiidae</taxon>
        <taxon>Typhlodrominae</taxon>
        <taxon>Galendromus</taxon>
    </lineage>
</organism>
<proteinExistence type="inferred from homology"/>
<dbReference type="InterPro" id="IPR026147">
    <property type="entry name" value="Rab3GAP1_conserved"/>
</dbReference>
<keyword evidence="8" id="KW-0256">Endoplasmic reticulum</keyword>
<protein>
    <recommendedName>
        <fullName evidence="5">Rab3 GTPase-activating protein catalytic subunit</fullName>
    </recommendedName>
</protein>
<dbReference type="GeneID" id="100906155"/>
<evidence type="ECO:0000256" key="5">
    <source>
        <dbReference type="ARBA" id="ARBA00015817"/>
    </source>
</evidence>
<keyword evidence="13" id="KW-1185">Reference proteome</keyword>
<evidence type="ECO:0000256" key="8">
    <source>
        <dbReference type="ARBA" id="ARBA00022824"/>
    </source>
</evidence>
<evidence type="ECO:0000256" key="9">
    <source>
        <dbReference type="ARBA" id="ARBA00023034"/>
    </source>
</evidence>
<gene>
    <name evidence="14" type="primary">LOC100906155</name>
</gene>
<dbReference type="GO" id="GO:0005096">
    <property type="term" value="F:GTPase activator activity"/>
    <property type="evidence" value="ECO:0007669"/>
    <property type="project" value="UniProtKB-KW"/>
</dbReference>
<dbReference type="Pfam" id="PF19533">
    <property type="entry name" value="Rab3-GAP_cat_C"/>
    <property type="match status" value="1"/>
</dbReference>
<feature type="domain" description="Rab3GAP catalytic subunit conserved" evidence="11">
    <location>
        <begin position="620"/>
        <end position="772"/>
    </location>
</feature>
<evidence type="ECO:0000256" key="4">
    <source>
        <dbReference type="ARBA" id="ARBA00008856"/>
    </source>
</evidence>
<keyword evidence="7" id="KW-0963">Cytoplasm</keyword>
<dbReference type="Proteomes" id="UP000694867">
    <property type="component" value="Unplaced"/>
</dbReference>
<evidence type="ECO:0000259" key="12">
    <source>
        <dbReference type="Pfam" id="PF19533"/>
    </source>
</evidence>
<evidence type="ECO:0000313" key="14">
    <source>
        <dbReference type="RefSeq" id="XP_028966658.1"/>
    </source>
</evidence>
<evidence type="ECO:0000259" key="11">
    <source>
        <dbReference type="Pfam" id="PF13890"/>
    </source>
</evidence>
<dbReference type="InterPro" id="IPR045700">
    <property type="entry name" value="Rab3GAP1"/>
</dbReference>
<sequence>SQDPSLPEFKDFTTATEWEKFIASLEQLIEEWRLPNIVSTGPLANVSTGALGGGEWKSRSETVSFASFRMMVTRHYLEGSTKERSEEDQAKEALEETEEYQESLPFAMDDLLSFTNDFPAKAHFLVRWYGIRDFLLITPDMGDDTISTVDRQKMLLGSVCTALRNTNCQLPFFIQMHHPQEKIACGVMCAQGFHCYFNMVKLVHTPKGYDTLNGLLTLFKNKLCNSSFYTHLPVDVSIRFTYMLDDWSFFDLNSIPSHSLDVDQVIKFGDLPMGAGVEPISEFRLMVSWPHLAEDVVNDSIAHSDLVPANAPEWCVTIKYVSGPYCYLENYLGEFETVLSKNESLDLVLGSMLSDDIDPELANVMDRLAEPKVRVPDLAASIMPSDTREKRRRLTDDEILIKFMNYIFIPSIDQETVLSSSGHIDFGDISTALGSQSAEKLEEADEVEKFKEKLRALKTSSKNSIVWRLSLALIEAYHTCGGIEGLALLWVKVVGELRHHFERGYIISSIEPGAPNLGMCLLHQKIQMLNCCIETRNARELRESRKQKKKVPIDRMANCHFKMPPQSENPTEGENSSSDEDFFECSDSTSTSEPVGDDKSEGTPIQSPDDFKTLDDAPLSAEGRSKPFGALKLLSTDEQMWVPVCQQPSPMTEDMLQEQADAILKLASDPECSKMTARLQSASLFSDMESFKAANPGCQLADFVRWFSPRDWTEPIRDEKGEIVKAGELSQRMTIPGNMWQDLWEQARPAPTTRQKRLFDDTKEGEKILHELITMSLSDIANLLFPCIIQCGLEKICESVHKGPRDMIPFMEHLIEKTKQELRMRRPNYKDLIRRMYEAEIGIARAESLRQKLFRKEEPEETESSLKRYLAMKAQESSTVSVEELVLDLLDKPEVEIRGGAKSAVGRAITKLFENAQKAKLEDTTLSTKSRRLPASQQFPTPIGKEFILRTKYPRPSNNSRTGAHRIYAVITGNEFRLAGAFTEDMLFY</sequence>
<keyword evidence="9" id="KW-0333">Golgi apparatus</keyword>
<feature type="non-terminal residue" evidence="14">
    <location>
        <position position="1"/>
    </location>
</feature>
<comment type="similarity">
    <text evidence="4">Belongs to the Rab3-GAP catalytic subunit family.</text>
</comment>
<evidence type="ECO:0000256" key="6">
    <source>
        <dbReference type="ARBA" id="ARBA00022468"/>
    </source>
</evidence>
<evidence type="ECO:0000256" key="1">
    <source>
        <dbReference type="ARBA" id="ARBA00004222"/>
    </source>
</evidence>
<dbReference type="PANTHER" id="PTHR21422:SF9">
    <property type="entry name" value="RAB3 GTPASE-ACTIVATING PROTEIN CATALYTIC SUBUNIT"/>
    <property type="match status" value="1"/>
</dbReference>
<accession>A0AAJ7SEX7</accession>
<keyword evidence="6" id="KW-0343">GTPase activation</keyword>
<comment type="subcellular location">
    <subcellularLocation>
        <location evidence="3">Cytoplasm</location>
    </subcellularLocation>
    <subcellularLocation>
        <location evidence="2">Endoplasmic reticulum</location>
    </subcellularLocation>
    <subcellularLocation>
        <location evidence="1">Golgi apparatus</location>
        <location evidence="1">cis-Golgi network</location>
    </subcellularLocation>
</comment>
<dbReference type="KEGG" id="goe:100906155"/>
<dbReference type="InterPro" id="IPR045698">
    <property type="entry name" value="Rab3GAP1_C"/>
</dbReference>
<feature type="domain" description="Rab3GAP catalytic subunit C-terminal" evidence="12">
    <location>
        <begin position="784"/>
        <end position="988"/>
    </location>
</feature>
<dbReference type="PANTHER" id="PTHR21422">
    <property type="entry name" value="RAB3 GTPASE-ACTIVATING PROTEIN CATALYTIC SUBUNIT"/>
    <property type="match status" value="1"/>
</dbReference>
<evidence type="ECO:0000256" key="7">
    <source>
        <dbReference type="ARBA" id="ARBA00022490"/>
    </source>
</evidence>
<dbReference type="CTD" id="22930"/>
<dbReference type="Pfam" id="PF13890">
    <property type="entry name" value="Rab3-GTPase_cat"/>
    <property type="match status" value="1"/>
</dbReference>
<evidence type="ECO:0000313" key="13">
    <source>
        <dbReference type="Proteomes" id="UP000694867"/>
    </source>
</evidence>
<feature type="region of interest" description="Disordered" evidence="10">
    <location>
        <begin position="543"/>
        <end position="623"/>
    </location>
</feature>